<dbReference type="OrthoDB" id="2590590at2759"/>
<evidence type="ECO:0000313" key="3">
    <source>
        <dbReference type="Proteomes" id="UP000077266"/>
    </source>
</evidence>
<keyword evidence="3" id="KW-1185">Reference proteome</keyword>
<evidence type="ECO:0000313" key="2">
    <source>
        <dbReference type="EMBL" id="KZW04141.1"/>
    </source>
</evidence>
<name>A0A165QVU9_EXIGL</name>
<dbReference type="InParanoid" id="A0A165QVU9"/>
<dbReference type="STRING" id="1314781.A0A165QVU9"/>
<feature type="region of interest" description="Disordered" evidence="1">
    <location>
        <begin position="265"/>
        <end position="292"/>
    </location>
</feature>
<evidence type="ECO:0000256" key="1">
    <source>
        <dbReference type="SAM" id="MobiDB-lite"/>
    </source>
</evidence>
<reference evidence="2 3" key="1">
    <citation type="journal article" date="2016" name="Mol. Biol. Evol.">
        <title>Comparative Genomics of Early-Diverging Mushroom-Forming Fungi Provides Insights into the Origins of Lignocellulose Decay Capabilities.</title>
        <authorList>
            <person name="Nagy L.G."/>
            <person name="Riley R."/>
            <person name="Tritt A."/>
            <person name="Adam C."/>
            <person name="Daum C."/>
            <person name="Floudas D."/>
            <person name="Sun H."/>
            <person name="Yadav J.S."/>
            <person name="Pangilinan J."/>
            <person name="Larsson K.H."/>
            <person name="Matsuura K."/>
            <person name="Barry K."/>
            <person name="Labutti K."/>
            <person name="Kuo R."/>
            <person name="Ohm R.A."/>
            <person name="Bhattacharya S.S."/>
            <person name="Shirouzu T."/>
            <person name="Yoshinaga Y."/>
            <person name="Martin F.M."/>
            <person name="Grigoriev I.V."/>
            <person name="Hibbett D.S."/>
        </authorList>
    </citation>
    <scope>NUCLEOTIDE SEQUENCE [LARGE SCALE GENOMIC DNA]</scope>
    <source>
        <strain evidence="2 3">HHB12029</strain>
    </source>
</reference>
<feature type="region of interest" description="Disordered" evidence="1">
    <location>
        <begin position="1"/>
        <end position="32"/>
    </location>
</feature>
<feature type="compositionally biased region" description="Basic and acidic residues" evidence="1">
    <location>
        <begin position="476"/>
        <end position="485"/>
    </location>
</feature>
<feature type="compositionally biased region" description="Polar residues" evidence="1">
    <location>
        <begin position="492"/>
        <end position="507"/>
    </location>
</feature>
<dbReference type="Proteomes" id="UP000077266">
    <property type="component" value="Unassembled WGS sequence"/>
</dbReference>
<organism evidence="2 3">
    <name type="scientific">Exidia glandulosa HHB12029</name>
    <dbReference type="NCBI Taxonomy" id="1314781"/>
    <lineage>
        <taxon>Eukaryota</taxon>
        <taxon>Fungi</taxon>
        <taxon>Dikarya</taxon>
        <taxon>Basidiomycota</taxon>
        <taxon>Agaricomycotina</taxon>
        <taxon>Agaricomycetes</taxon>
        <taxon>Auriculariales</taxon>
        <taxon>Exidiaceae</taxon>
        <taxon>Exidia</taxon>
    </lineage>
</organism>
<feature type="region of interest" description="Disordered" evidence="1">
    <location>
        <begin position="48"/>
        <end position="121"/>
    </location>
</feature>
<feature type="compositionally biased region" description="Basic and acidic residues" evidence="1">
    <location>
        <begin position="48"/>
        <end position="58"/>
    </location>
</feature>
<protein>
    <submittedName>
        <fullName evidence="2">Uncharacterized protein</fullName>
    </submittedName>
</protein>
<feature type="compositionally biased region" description="Polar residues" evidence="1">
    <location>
        <begin position="110"/>
        <end position="121"/>
    </location>
</feature>
<feature type="region of interest" description="Disordered" evidence="1">
    <location>
        <begin position="306"/>
        <end position="354"/>
    </location>
</feature>
<sequence>MSEQYVHLEQDAAGDGDLPTYDDLREQQGPNSRFGRWQQWIEKRAAERYADDTHETYSRRRNRGWEPPAPPPQDAAASVGLTESPPYDIIDDYASNTENSRSSIRRTRTHLSTESAASVQDTVAAPTGERLDPCHLSLHTFGSRFIPHSHAPIKAVLPVLGDRYVLIGHEDGLDVLDMFPDESFEGNTQDARRREVWRGEGICQLSILEHASAGASRTPQGVVLALVSVETPESVAKGEEPPKSLRMYNLASVVSLVRWATSQQDSHPVDLRRAASPLDQTPRKKHFHHGRHHSLVKGFKGLSVESPASATAPHPFPFPNSSSAEALRQNSSTPPPLPPKDYEPSLRARASVSPPVATVRTDSLSSIDSTGSWDVVDDLPLRWATDFVPLASPGSKLFGVPVLFFEMWKPEDGLGRTMLAIATKSTIFLYETPQGARAFRYVKEFYTPLAAKSIAFVAQASYDSLARSGSQTLSPKHHDTDDPRRHSFRGPSPQTSGRPRSSSTTKGVPQLGLFVTFDKKAGLIRIADAAVSELELWDDPAADGSNVSGHASFRRSLVSFEGLGFGRDGRGAAWLPLTSVSLPALNGASATPLMETVYLLSRNKSTHILPSPLPVPLSAKAPLHILRWIMQPTHVRARVCRPSPATGKPPFLQVIAFGEDGVEVQELTLDALLSGGVDVKGKGKAKSMTIRAQADVGGPAGFLCVGGQWHDPLGFGYNMHRSDSVSSVASSEVIAQRTSEQGLYAWSMKGWEDYRVFWLGGDVDERDDSGSVRRDNW</sequence>
<dbReference type="EMBL" id="KV425882">
    <property type="protein sequence ID" value="KZW04141.1"/>
    <property type="molecule type" value="Genomic_DNA"/>
</dbReference>
<gene>
    <name evidence="2" type="ORF">EXIGLDRAFT_16516</name>
</gene>
<feature type="region of interest" description="Disordered" evidence="1">
    <location>
        <begin position="468"/>
        <end position="507"/>
    </location>
</feature>
<feature type="compositionally biased region" description="Basic residues" evidence="1">
    <location>
        <begin position="283"/>
        <end position="292"/>
    </location>
</feature>
<feature type="compositionally biased region" description="Basic and acidic residues" evidence="1">
    <location>
        <begin position="1"/>
        <end position="10"/>
    </location>
</feature>
<dbReference type="AlphaFoldDB" id="A0A165QVU9"/>
<proteinExistence type="predicted"/>
<feature type="compositionally biased region" description="Polar residues" evidence="1">
    <location>
        <begin position="319"/>
        <end position="332"/>
    </location>
</feature>
<accession>A0A165QVU9</accession>